<dbReference type="Proteomes" id="UP000641646">
    <property type="component" value="Unassembled WGS sequence"/>
</dbReference>
<comment type="caution">
    <text evidence="1">The sequence shown here is derived from an EMBL/GenBank/DDBJ whole genome shotgun (WGS) entry which is preliminary data.</text>
</comment>
<dbReference type="EMBL" id="JACJPW010000010">
    <property type="protein sequence ID" value="MBD2180572.1"/>
    <property type="molecule type" value="Genomic_DNA"/>
</dbReference>
<reference evidence="1" key="1">
    <citation type="journal article" date="2015" name="ISME J.">
        <title>Draft Genome Sequence of Streptomyces incarnatus NRRL8089, which Produces the Nucleoside Antibiotic Sinefungin.</title>
        <authorList>
            <person name="Oshima K."/>
            <person name="Hattori M."/>
            <person name="Shimizu H."/>
            <person name="Fukuda K."/>
            <person name="Nemoto M."/>
            <person name="Inagaki K."/>
            <person name="Tamura T."/>
        </authorList>
    </citation>
    <scope>NUCLEOTIDE SEQUENCE</scope>
    <source>
        <strain evidence="1">FACHB-1375</strain>
    </source>
</reference>
<evidence type="ECO:0000313" key="1">
    <source>
        <dbReference type="EMBL" id="MBD2180572.1"/>
    </source>
</evidence>
<gene>
    <name evidence="1" type="ORF">H6G03_05550</name>
</gene>
<dbReference type="RefSeq" id="WP_190462914.1">
    <property type="nucleotide sequence ID" value="NZ_JACJPW010000010.1"/>
</dbReference>
<proteinExistence type="predicted"/>
<organism evidence="1 2">
    <name type="scientific">Aerosakkonema funiforme FACHB-1375</name>
    <dbReference type="NCBI Taxonomy" id="2949571"/>
    <lineage>
        <taxon>Bacteria</taxon>
        <taxon>Bacillati</taxon>
        <taxon>Cyanobacteriota</taxon>
        <taxon>Cyanophyceae</taxon>
        <taxon>Oscillatoriophycideae</taxon>
        <taxon>Aerosakkonematales</taxon>
        <taxon>Aerosakkonemataceae</taxon>
        <taxon>Aerosakkonema</taxon>
    </lineage>
</organism>
<protein>
    <submittedName>
        <fullName evidence="1">Uncharacterized protein</fullName>
    </submittedName>
</protein>
<evidence type="ECO:0000313" key="2">
    <source>
        <dbReference type="Proteomes" id="UP000641646"/>
    </source>
</evidence>
<dbReference type="AlphaFoldDB" id="A0A926VB47"/>
<accession>A0A926VB47</accession>
<reference evidence="1" key="2">
    <citation type="submission" date="2020-08" db="EMBL/GenBank/DDBJ databases">
        <authorList>
            <person name="Chen M."/>
            <person name="Teng W."/>
            <person name="Zhao L."/>
            <person name="Hu C."/>
            <person name="Zhou Y."/>
            <person name="Han B."/>
            <person name="Song L."/>
            <person name="Shu W."/>
        </authorList>
    </citation>
    <scope>NUCLEOTIDE SEQUENCE</scope>
    <source>
        <strain evidence="1">FACHB-1375</strain>
    </source>
</reference>
<keyword evidence="2" id="KW-1185">Reference proteome</keyword>
<name>A0A926VB47_9CYAN</name>
<sequence>MIEEHTWTDLQQRQWICDVEYVNPIPQGASFVRLWKQYTNGVAITLSIHSEDGKFVLDRDVGHAASGTKRTNCGTFSTADAAVHQMIQECYSWDNTWGI</sequence>